<evidence type="ECO:0000256" key="6">
    <source>
        <dbReference type="ARBA" id="ARBA00023136"/>
    </source>
</evidence>
<organism evidence="8 9">
    <name type="scientific">Priestia endophytica DSM 13796</name>
    <dbReference type="NCBI Taxonomy" id="1121089"/>
    <lineage>
        <taxon>Bacteria</taxon>
        <taxon>Bacillati</taxon>
        <taxon>Bacillota</taxon>
        <taxon>Bacilli</taxon>
        <taxon>Bacillales</taxon>
        <taxon>Bacillaceae</taxon>
        <taxon>Priestia</taxon>
    </lineage>
</organism>
<protein>
    <submittedName>
        <fullName evidence="8">Chromate transporter</fullName>
    </submittedName>
</protein>
<name>A0A1I5YS28_9BACI</name>
<evidence type="ECO:0000256" key="2">
    <source>
        <dbReference type="ARBA" id="ARBA00005262"/>
    </source>
</evidence>
<dbReference type="InterPro" id="IPR052518">
    <property type="entry name" value="CHR_Transporter"/>
</dbReference>
<evidence type="ECO:0000256" key="1">
    <source>
        <dbReference type="ARBA" id="ARBA00004651"/>
    </source>
</evidence>
<dbReference type="Pfam" id="PF02417">
    <property type="entry name" value="Chromate_transp"/>
    <property type="match status" value="1"/>
</dbReference>
<dbReference type="GeneID" id="93710226"/>
<dbReference type="EMBL" id="FOXX01000003">
    <property type="protein sequence ID" value="SFQ46952.1"/>
    <property type="molecule type" value="Genomic_DNA"/>
</dbReference>
<feature type="transmembrane region" description="Helical" evidence="7">
    <location>
        <begin position="12"/>
        <end position="33"/>
    </location>
</feature>
<gene>
    <name evidence="8" type="ORF">SAMN02745910_01518</name>
</gene>
<accession>A0A1I5YS28</accession>
<keyword evidence="9" id="KW-1185">Reference proteome</keyword>
<keyword evidence="6 7" id="KW-0472">Membrane</keyword>
<evidence type="ECO:0000256" key="7">
    <source>
        <dbReference type="SAM" id="Phobius"/>
    </source>
</evidence>
<keyword evidence="5 7" id="KW-1133">Transmembrane helix</keyword>
<dbReference type="RefSeq" id="WP_061805945.1">
    <property type="nucleotide sequence ID" value="NZ_FOXX01000003.1"/>
</dbReference>
<evidence type="ECO:0000256" key="3">
    <source>
        <dbReference type="ARBA" id="ARBA00022475"/>
    </source>
</evidence>
<evidence type="ECO:0000313" key="9">
    <source>
        <dbReference type="Proteomes" id="UP000182762"/>
    </source>
</evidence>
<comment type="subcellular location">
    <subcellularLocation>
        <location evidence="1">Cell membrane</location>
        <topology evidence="1">Multi-pass membrane protein</topology>
    </subcellularLocation>
</comment>
<keyword evidence="4 7" id="KW-0812">Transmembrane</keyword>
<evidence type="ECO:0000313" key="8">
    <source>
        <dbReference type="EMBL" id="SFQ46952.1"/>
    </source>
</evidence>
<proteinExistence type="inferred from homology"/>
<feature type="transmembrane region" description="Helical" evidence="7">
    <location>
        <begin position="112"/>
        <end position="132"/>
    </location>
</feature>
<dbReference type="InterPro" id="IPR003370">
    <property type="entry name" value="Chromate_transpt"/>
</dbReference>
<comment type="caution">
    <text evidence="8">The sequence shown here is derived from an EMBL/GenBank/DDBJ whole genome shotgun (WGS) entry which is preliminary data.</text>
</comment>
<feature type="transmembrane region" description="Helical" evidence="7">
    <location>
        <begin position="144"/>
        <end position="177"/>
    </location>
</feature>
<keyword evidence="3" id="KW-1003">Cell membrane</keyword>
<evidence type="ECO:0000256" key="4">
    <source>
        <dbReference type="ARBA" id="ARBA00022692"/>
    </source>
</evidence>
<dbReference type="Proteomes" id="UP000182762">
    <property type="component" value="Unassembled WGS sequence"/>
</dbReference>
<dbReference type="PANTHER" id="PTHR43663">
    <property type="entry name" value="CHROMATE TRANSPORT PROTEIN-RELATED"/>
    <property type="match status" value="1"/>
</dbReference>
<feature type="transmembrane region" description="Helical" evidence="7">
    <location>
        <begin position="81"/>
        <end position="106"/>
    </location>
</feature>
<sequence>MKEEWKKVFHIFWAFLKISPVTFGGGYAMIPLIEKEIVEKRKWLKKEEVTDVLALSQSVPGAVAVNSATFIGQRVGGVKGLIAAALGVSLPTFGIILALGILYIFIQDNPKVEAAFMAIRASVVALILYAAIKVSRTALLDKTTIAIFIVGIPLLFLFHPILIILLGGIIGIAVVSIKKRLGYTVTFEKEEEDEEDKYWHYMI</sequence>
<reference evidence="8 9" key="1">
    <citation type="submission" date="2016-10" db="EMBL/GenBank/DDBJ databases">
        <authorList>
            <person name="Varghese N."/>
            <person name="Submissions S."/>
        </authorList>
    </citation>
    <scope>NUCLEOTIDE SEQUENCE [LARGE SCALE GENOMIC DNA]</scope>
    <source>
        <strain evidence="8 9">DSM 13796</strain>
    </source>
</reference>
<dbReference type="PANTHER" id="PTHR43663:SF1">
    <property type="entry name" value="CHROMATE TRANSPORTER"/>
    <property type="match status" value="1"/>
</dbReference>
<comment type="similarity">
    <text evidence="2">Belongs to the chromate ion transporter (CHR) (TC 2.A.51) family.</text>
</comment>
<evidence type="ECO:0000256" key="5">
    <source>
        <dbReference type="ARBA" id="ARBA00022989"/>
    </source>
</evidence>